<dbReference type="RefSeq" id="WP_133795923.1">
    <property type="nucleotide sequence ID" value="NZ_SOCA01000005.1"/>
</dbReference>
<evidence type="ECO:0000313" key="1">
    <source>
        <dbReference type="EMBL" id="TDU69227.1"/>
    </source>
</evidence>
<name>A0A4R7RXF7_9BACT</name>
<accession>A0A4R7RXF7</accession>
<sequence length="268" mass="30190">MNKYLRNFLLNSRIPMLAEWGALDLRKKHLKRHAAHQKEVFARLYDNNAEKITVLNGPFKGMRYINEGVWGSITPKWIGSYENELWPVIQEILQKPYRRIIDVGCADGYYAVGFARALPEAEITAYDQDPVSRDQTGRLWELNGRPGCLKLGRWCDHAALQEIGGAGSLVFCDIEGGEMDLLDPARCPALKESDILVEVHKYKNRGNVENADELTARFQNSHSITRILDTVTIPPLSSVESLAGPALEKAVEEGRTNGQIWLWMVAGK</sequence>
<organism evidence="1 2">
    <name type="scientific">Prosthecobacter fusiformis</name>
    <dbReference type="NCBI Taxonomy" id="48464"/>
    <lineage>
        <taxon>Bacteria</taxon>
        <taxon>Pseudomonadati</taxon>
        <taxon>Verrucomicrobiota</taxon>
        <taxon>Verrucomicrobiia</taxon>
        <taxon>Verrucomicrobiales</taxon>
        <taxon>Verrucomicrobiaceae</taxon>
        <taxon>Prosthecobacter</taxon>
    </lineage>
</organism>
<dbReference type="CDD" id="cd02440">
    <property type="entry name" value="AdoMet_MTases"/>
    <property type="match status" value="1"/>
</dbReference>
<dbReference type="InterPro" id="IPR029063">
    <property type="entry name" value="SAM-dependent_MTases_sf"/>
</dbReference>
<protein>
    <recommendedName>
        <fullName evidence="3">Methyltransferase family protein</fullName>
    </recommendedName>
</protein>
<gene>
    <name evidence="1" type="ORF">EI77_02875</name>
</gene>
<dbReference type="AlphaFoldDB" id="A0A4R7RXF7"/>
<evidence type="ECO:0008006" key="3">
    <source>
        <dbReference type="Google" id="ProtNLM"/>
    </source>
</evidence>
<dbReference type="SUPFAM" id="SSF53335">
    <property type="entry name" value="S-adenosyl-L-methionine-dependent methyltransferases"/>
    <property type="match status" value="1"/>
</dbReference>
<dbReference type="Gene3D" id="3.40.50.150">
    <property type="entry name" value="Vaccinia Virus protein VP39"/>
    <property type="match status" value="1"/>
</dbReference>
<dbReference type="OrthoDB" id="7343073at2"/>
<proteinExistence type="predicted"/>
<keyword evidence="2" id="KW-1185">Reference proteome</keyword>
<evidence type="ECO:0000313" key="2">
    <source>
        <dbReference type="Proteomes" id="UP000295662"/>
    </source>
</evidence>
<dbReference type="EMBL" id="SOCA01000005">
    <property type="protein sequence ID" value="TDU69227.1"/>
    <property type="molecule type" value="Genomic_DNA"/>
</dbReference>
<reference evidence="1 2" key="1">
    <citation type="submission" date="2019-03" db="EMBL/GenBank/DDBJ databases">
        <title>Genomic Encyclopedia of Archaeal and Bacterial Type Strains, Phase II (KMG-II): from individual species to whole genera.</title>
        <authorList>
            <person name="Goeker M."/>
        </authorList>
    </citation>
    <scope>NUCLEOTIDE SEQUENCE [LARGE SCALE GENOMIC DNA]</scope>
    <source>
        <strain evidence="1 2">ATCC 25309</strain>
    </source>
</reference>
<dbReference type="Proteomes" id="UP000295662">
    <property type="component" value="Unassembled WGS sequence"/>
</dbReference>
<comment type="caution">
    <text evidence="1">The sequence shown here is derived from an EMBL/GenBank/DDBJ whole genome shotgun (WGS) entry which is preliminary data.</text>
</comment>